<evidence type="ECO:0000313" key="2">
    <source>
        <dbReference type="Proteomes" id="UP000310158"/>
    </source>
</evidence>
<proteinExistence type="predicted"/>
<comment type="caution">
    <text evidence="1">The sequence shown here is derived from an EMBL/GenBank/DDBJ whole genome shotgun (WGS) entry which is preliminary data.</text>
</comment>
<dbReference type="EMBL" id="SGPL01000847">
    <property type="protein sequence ID" value="THH06742.1"/>
    <property type="molecule type" value="Genomic_DNA"/>
</dbReference>
<evidence type="ECO:0000313" key="1">
    <source>
        <dbReference type="EMBL" id="THH06742.1"/>
    </source>
</evidence>
<accession>A0A4S4L5K1</accession>
<gene>
    <name evidence="1" type="ORF">EW146_g9519</name>
</gene>
<dbReference type="AlphaFoldDB" id="A0A4S4L5K1"/>
<dbReference type="OrthoDB" id="2660627at2759"/>
<keyword evidence="2" id="KW-1185">Reference proteome</keyword>
<dbReference type="Proteomes" id="UP000310158">
    <property type="component" value="Unassembled WGS sequence"/>
</dbReference>
<reference evidence="1 2" key="1">
    <citation type="submission" date="2019-02" db="EMBL/GenBank/DDBJ databases">
        <title>Genome sequencing of the rare red list fungi Bondarzewia mesenterica.</title>
        <authorList>
            <person name="Buettner E."/>
            <person name="Kellner H."/>
        </authorList>
    </citation>
    <scope>NUCLEOTIDE SEQUENCE [LARGE SCALE GENOMIC DNA]</scope>
    <source>
        <strain evidence="1 2">DSM 108281</strain>
    </source>
</reference>
<sequence>MMFDSQSTEKPVEWMLRQTEQFDKYLKQNLQDKLSGRRVQGQGIIWEVTVKLSPMRQLKATDNWRYNSNLFSLAKEYTRMAFGTVEMLPGWFEQAHDLSASLTGKHSKLGCQQWVAEFAELSTLLSAILSLINPDQYRCGLQSIYKLDEIGSLAEVAH</sequence>
<name>A0A4S4L5K1_9AGAM</name>
<organism evidence="1 2">
    <name type="scientific">Bondarzewia mesenterica</name>
    <dbReference type="NCBI Taxonomy" id="1095465"/>
    <lineage>
        <taxon>Eukaryota</taxon>
        <taxon>Fungi</taxon>
        <taxon>Dikarya</taxon>
        <taxon>Basidiomycota</taxon>
        <taxon>Agaricomycotina</taxon>
        <taxon>Agaricomycetes</taxon>
        <taxon>Russulales</taxon>
        <taxon>Bondarzewiaceae</taxon>
        <taxon>Bondarzewia</taxon>
    </lineage>
</organism>
<protein>
    <submittedName>
        <fullName evidence="1">Uncharacterized protein</fullName>
    </submittedName>
</protein>